<proteinExistence type="predicted"/>
<evidence type="ECO:0000256" key="1">
    <source>
        <dbReference type="SAM" id="Phobius"/>
    </source>
</evidence>
<dbReference type="InterPro" id="IPR003832">
    <property type="entry name" value="DUF212"/>
</dbReference>
<keyword evidence="3" id="KW-1185">Reference proteome</keyword>
<evidence type="ECO:0000313" key="2">
    <source>
        <dbReference type="EMBL" id="KAG2498826.1"/>
    </source>
</evidence>
<dbReference type="OrthoDB" id="1716650at2759"/>
<sequence length="161" mass="17298">MAALVIPPLPGNGVLDLLTNRVFLVGFWAWFCAQFFKIFTKRFKKGVWDLGAVLESGGMPSSHSSLCAGITTAVAIQEGLGSPLFAACMCFSVIVMYDAMGVRRHAGMQAAVLNKVISELLDDDHPMGDVKLKEVLGHTPRQVLCGGVLGILMGIFYPIVV</sequence>
<dbReference type="Pfam" id="PF02681">
    <property type="entry name" value="DUF212"/>
    <property type="match status" value="1"/>
</dbReference>
<dbReference type="AlphaFoldDB" id="A0A835YA49"/>
<feature type="transmembrane region" description="Helical" evidence="1">
    <location>
        <begin position="18"/>
        <end position="36"/>
    </location>
</feature>
<dbReference type="PANTHER" id="PTHR31446:SF29">
    <property type="entry name" value="ACID PHOSPHATASE_VANADIUM-DEPENDENT HALOPEROXIDASE-RELATED PROTEIN"/>
    <property type="match status" value="1"/>
</dbReference>
<feature type="transmembrane region" description="Helical" evidence="1">
    <location>
        <begin position="143"/>
        <end position="160"/>
    </location>
</feature>
<name>A0A835YA49_9CHLO</name>
<comment type="caution">
    <text evidence="2">The sequence shown here is derived from an EMBL/GenBank/DDBJ whole genome shotgun (WGS) entry which is preliminary data.</text>
</comment>
<organism evidence="2 3">
    <name type="scientific">Edaphochlamys debaryana</name>
    <dbReference type="NCBI Taxonomy" id="47281"/>
    <lineage>
        <taxon>Eukaryota</taxon>
        <taxon>Viridiplantae</taxon>
        <taxon>Chlorophyta</taxon>
        <taxon>core chlorophytes</taxon>
        <taxon>Chlorophyceae</taxon>
        <taxon>CS clade</taxon>
        <taxon>Chlamydomonadales</taxon>
        <taxon>Chlamydomonadales incertae sedis</taxon>
        <taxon>Edaphochlamys</taxon>
    </lineage>
</organism>
<protein>
    <submittedName>
        <fullName evidence="2">Uncharacterized protein</fullName>
    </submittedName>
</protein>
<keyword evidence="1" id="KW-0812">Transmembrane</keyword>
<gene>
    <name evidence="2" type="ORF">HYH03_003019</name>
</gene>
<accession>A0A835YA49</accession>
<dbReference type="PANTHER" id="PTHR31446">
    <property type="entry name" value="ACID PHOSPHATASE/VANADIUM-DEPENDENT HALOPEROXIDASE-RELATED PROTEIN"/>
    <property type="match status" value="1"/>
</dbReference>
<dbReference type="Proteomes" id="UP000612055">
    <property type="component" value="Unassembled WGS sequence"/>
</dbReference>
<dbReference type="EMBL" id="JAEHOE010000008">
    <property type="protein sequence ID" value="KAG2498826.1"/>
    <property type="molecule type" value="Genomic_DNA"/>
</dbReference>
<keyword evidence="1" id="KW-1133">Transmembrane helix</keyword>
<evidence type="ECO:0000313" key="3">
    <source>
        <dbReference type="Proteomes" id="UP000612055"/>
    </source>
</evidence>
<reference evidence="2" key="1">
    <citation type="journal article" date="2020" name="bioRxiv">
        <title>Comparative genomics of Chlamydomonas.</title>
        <authorList>
            <person name="Craig R.J."/>
            <person name="Hasan A.R."/>
            <person name="Ness R.W."/>
            <person name="Keightley P.D."/>
        </authorList>
    </citation>
    <scope>NUCLEOTIDE SEQUENCE</scope>
    <source>
        <strain evidence="2">CCAP 11/70</strain>
    </source>
</reference>
<keyword evidence="1" id="KW-0472">Membrane</keyword>